<organism evidence="1 2">
    <name type="scientific">Aspergillus fijiensis CBS 313.89</name>
    <dbReference type="NCBI Taxonomy" id="1448319"/>
    <lineage>
        <taxon>Eukaryota</taxon>
        <taxon>Fungi</taxon>
        <taxon>Dikarya</taxon>
        <taxon>Ascomycota</taxon>
        <taxon>Pezizomycotina</taxon>
        <taxon>Eurotiomycetes</taxon>
        <taxon>Eurotiomycetidae</taxon>
        <taxon>Eurotiales</taxon>
        <taxon>Aspergillaceae</taxon>
        <taxon>Aspergillus</taxon>
    </lineage>
</organism>
<reference evidence="1 2" key="1">
    <citation type="submission" date="2018-02" db="EMBL/GenBank/DDBJ databases">
        <title>The genomes of Aspergillus section Nigri reveals drivers in fungal speciation.</title>
        <authorList>
            <consortium name="DOE Joint Genome Institute"/>
            <person name="Vesth T.C."/>
            <person name="Nybo J."/>
            <person name="Theobald S."/>
            <person name="Brandl J."/>
            <person name="Frisvad J.C."/>
            <person name="Nielsen K.F."/>
            <person name="Lyhne E.K."/>
            <person name="Kogle M.E."/>
            <person name="Kuo A."/>
            <person name="Riley R."/>
            <person name="Clum A."/>
            <person name="Nolan M."/>
            <person name="Lipzen A."/>
            <person name="Salamov A."/>
            <person name="Henrissat B."/>
            <person name="Wiebenga A."/>
            <person name="De vries R.P."/>
            <person name="Grigoriev I.V."/>
            <person name="Mortensen U.H."/>
            <person name="Andersen M.R."/>
            <person name="Baker S.E."/>
        </authorList>
    </citation>
    <scope>NUCLEOTIDE SEQUENCE [LARGE SCALE GENOMIC DNA]</scope>
    <source>
        <strain evidence="1 2">CBS 313.89</strain>
    </source>
</reference>
<dbReference type="GeneID" id="63856750"/>
<protein>
    <submittedName>
        <fullName evidence="1">Uncharacterized protein</fullName>
    </submittedName>
</protein>
<keyword evidence="2" id="KW-1185">Reference proteome</keyword>
<dbReference type="RefSeq" id="XP_040799359.1">
    <property type="nucleotide sequence ID" value="XM_040939417.1"/>
</dbReference>
<evidence type="ECO:0000313" key="2">
    <source>
        <dbReference type="Proteomes" id="UP000249789"/>
    </source>
</evidence>
<dbReference type="EMBL" id="KZ824659">
    <property type="protein sequence ID" value="RAK75349.1"/>
    <property type="molecule type" value="Genomic_DNA"/>
</dbReference>
<dbReference type="AlphaFoldDB" id="A0A8G1VZT4"/>
<sequence>MTSQNAIFNPANVMPLAGPCLGPNDKPIPSSQSLCLSASRVQRMASGSPDWTVFHLNSDPGWSSLRALSHRALRFDSSDWTCSPRHPHHASAIAGTAHALSLALKNSRQPS</sequence>
<name>A0A8G1VZT4_9EURO</name>
<dbReference type="Proteomes" id="UP000249789">
    <property type="component" value="Unassembled WGS sequence"/>
</dbReference>
<dbReference type="VEuPathDB" id="FungiDB:BO72DRAFT_174360"/>
<evidence type="ECO:0000313" key="1">
    <source>
        <dbReference type="EMBL" id="RAK75349.1"/>
    </source>
</evidence>
<accession>A0A8G1VZT4</accession>
<proteinExistence type="predicted"/>
<gene>
    <name evidence="1" type="ORF">BO72DRAFT_174360</name>
</gene>